<evidence type="ECO:0000313" key="2">
    <source>
        <dbReference type="Proteomes" id="UP000688947"/>
    </source>
</evidence>
<organism evidence="1 2">
    <name type="scientific">Phytophthora cactorum</name>
    <dbReference type="NCBI Taxonomy" id="29920"/>
    <lineage>
        <taxon>Eukaryota</taxon>
        <taxon>Sar</taxon>
        <taxon>Stramenopiles</taxon>
        <taxon>Oomycota</taxon>
        <taxon>Peronosporomycetes</taxon>
        <taxon>Peronosporales</taxon>
        <taxon>Peronosporaceae</taxon>
        <taxon>Phytophthora</taxon>
    </lineage>
</organism>
<dbReference type="EMBL" id="JAENGZ010001956">
    <property type="protein sequence ID" value="KAG6945493.1"/>
    <property type="molecule type" value="Genomic_DNA"/>
</dbReference>
<dbReference type="AlphaFoldDB" id="A0A8T1TRZ3"/>
<reference evidence="1" key="1">
    <citation type="submission" date="2021-01" db="EMBL/GenBank/DDBJ databases">
        <title>Phytophthora aleatoria, a newly-described species from Pinus radiata is distinct from Phytophthora cactorum isolates based on comparative genomics.</title>
        <authorList>
            <person name="Mcdougal R."/>
            <person name="Panda P."/>
            <person name="Williams N."/>
            <person name="Studholme D.J."/>
        </authorList>
    </citation>
    <scope>NUCLEOTIDE SEQUENCE</scope>
    <source>
        <strain evidence="1">NZFS 3830</strain>
    </source>
</reference>
<dbReference type="VEuPathDB" id="FungiDB:PC110_g19100"/>
<proteinExistence type="predicted"/>
<dbReference type="Proteomes" id="UP000688947">
    <property type="component" value="Unassembled WGS sequence"/>
</dbReference>
<dbReference type="VEuPathDB" id="FungiDB:PC110_g19102"/>
<accession>A0A8T1TRZ3</accession>
<sequence length="193" mass="22015">MESSIMNDVELMVASDIQTSRTYDYTRDRTPHYVQLKDVHNLIARINDSGGRLSDPDIVAELLVSCELEMPGYVAAVDEAASVHTAVVMISLQHMRKLNMHFPEILLVACTHKMNSLEATIRFQRRKEDEYSTRVIMPTTLRDITYDDEMNQILGMTSKLLAVVFEPEYKFAVDPTSAKSDSIEDEDLIFEHL</sequence>
<evidence type="ECO:0000313" key="1">
    <source>
        <dbReference type="EMBL" id="KAG6945493.1"/>
    </source>
</evidence>
<comment type="caution">
    <text evidence="1">The sequence shown here is derived from an EMBL/GenBank/DDBJ whole genome shotgun (WGS) entry which is preliminary data.</text>
</comment>
<gene>
    <name evidence="1" type="ORF">JG687_00017263</name>
</gene>
<name>A0A8T1TRZ3_9STRA</name>
<protein>
    <submittedName>
        <fullName evidence="1">Uncharacterized protein</fullName>
    </submittedName>
</protein>
<dbReference type="OrthoDB" id="10354900at2759"/>